<reference evidence="1 2" key="1">
    <citation type="submission" date="2018-08" db="EMBL/GenBank/DDBJ databases">
        <title>Genomic Encyclopedia of Type Strains, Phase IV (KMG-IV): sequencing the most valuable type-strain genomes for metagenomic binning, comparative biology and taxonomic classification.</title>
        <authorList>
            <person name="Goeker M."/>
        </authorList>
    </citation>
    <scope>NUCLEOTIDE SEQUENCE [LARGE SCALE GENOMIC DNA]</scope>
    <source>
        <strain evidence="1 2">DSM 23923</strain>
    </source>
</reference>
<dbReference type="AlphaFoldDB" id="A0A347ZUX0"/>
<protein>
    <submittedName>
        <fullName evidence="1">Alpha-aminoadipate carrier protein LysW</fullName>
    </submittedName>
</protein>
<organism evidence="1 2">
    <name type="scientific">Pelolinea submarina</name>
    <dbReference type="NCBI Taxonomy" id="913107"/>
    <lineage>
        <taxon>Bacteria</taxon>
        <taxon>Bacillati</taxon>
        <taxon>Chloroflexota</taxon>
        <taxon>Anaerolineae</taxon>
        <taxon>Anaerolineales</taxon>
        <taxon>Anaerolineaceae</taxon>
        <taxon>Pelolinea</taxon>
    </lineage>
</organism>
<comment type="caution">
    <text evidence="1">The sequence shown here is derived from an EMBL/GenBank/DDBJ whole genome shotgun (WGS) entry which is preliminary data.</text>
</comment>
<proteinExistence type="predicted"/>
<dbReference type="InterPro" id="IPR005906">
    <property type="entry name" value="LysW"/>
</dbReference>
<sequence length="65" mass="7389">MMQSAECPQCGSEVSVGSQPRIGKLVECKSCGAELEVVWLDPLELDWPMMDDDEDYEDEIDEEDY</sequence>
<name>A0A347ZUX0_9CHLR</name>
<accession>A0A347ZUX0</accession>
<dbReference type="RefSeq" id="WP_198418354.1">
    <property type="nucleotide sequence ID" value="NZ_AP018437.1"/>
</dbReference>
<keyword evidence="2" id="KW-1185">Reference proteome</keyword>
<gene>
    <name evidence="1" type="ORF">DFR64_0170</name>
</gene>
<dbReference type="Gene3D" id="2.20.28.160">
    <property type="match status" value="1"/>
</dbReference>
<evidence type="ECO:0000313" key="2">
    <source>
        <dbReference type="Proteomes" id="UP000256388"/>
    </source>
</evidence>
<dbReference type="Pfam" id="PF21344">
    <property type="entry name" value="Zn_ribbon_LysW"/>
    <property type="match status" value="1"/>
</dbReference>
<dbReference type="EMBL" id="QUMS01000001">
    <property type="protein sequence ID" value="REG10315.1"/>
    <property type="molecule type" value="Genomic_DNA"/>
</dbReference>
<dbReference type="Proteomes" id="UP000256388">
    <property type="component" value="Unassembled WGS sequence"/>
</dbReference>
<evidence type="ECO:0000313" key="1">
    <source>
        <dbReference type="EMBL" id="REG10315.1"/>
    </source>
</evidence>